<dbReference type="InterPro" id="IPR004843">
    <property type="entry name" value="Calcineurin-like_PHP"/>
</dbReference>
<reference evidence="2 3" key="1">
    <citation type="submission" date="2015-09" db="EMBL/GenBank/DDBJ databases">
        <title>Genome announcement of multiple Pseudomonas syringae strains.</title>
        <authorList>
            <person name="Thakur S."/>
            <person name="Wang P.W."/>
            <person name="Gong Y."/>
            <person name="Weir B.S."/>
            <person name="Guttman D.S."/>
        </authorList>
    </citation>
    <scope>NUCLEOTIDE SEQUENCE [LARGE SCALE GENOMIC DNA]</scope>
    <source>
        <strain evidence="2 3">ICMP9150</strain>
    </source>
</reference>
<feature type="domain" description="Calcineurin-like phosphoesterase" evidence="1">
    <location>
        <begin position="1"/>
        <end position="212"/>
    </location>
</feature>
<evidence type="ECO:0000313" key="3">
    <source>
        <dbReference type="Proteomes" id="UP000050346"/>
    </source>
</evidence>
<evidence type="ECO:0000259" key="1">
    <source>
        <dbReference type="Pfam" id="PF00149"/>
    </source>
</evidence>
<sequence>MKLYVVSDLHNEFSPFEVPSAVNDLADFTVLAGDIDKKSRGVSWANGVFQKPVVYVGGNHEYYQGHLDRTLIKMREAAAQHVHVLEKQALVIGDVRVLGATAWTDFSLTHDTSAASKLAREEMNDYRVIRAGSNFRRLRPDDVATRNRESKDWLARELEKPFPGKTIVVTHHCPLALAMGQGHQGHLSAAYSNDWPDLVALADLWIFGHTHQSVDMTYMGCRLFSNPRGYPSEITGFDPHCVIEI</sequence>
<evidence type="ECO:0000313" key="2">
    <source>
        <dbReference type="EMBL" id="KPX19193.1"/>
    </source>
</evidence>
<dbReference type="SUPFAM" id="SSF56300">
    <property type="entry name" value="Metallo-dependent phosphatases"/>
    <property type="match status" value="1"/>
</dbReference>
<dbReference type="PATRIC" id="fig|235272.12.peg.1640"/>
<dbReference type="Pfam" id="PF00149">
    <property type="entry name" value="Metallophos"/>
    <property type="match status" value="1"/>
</dbReference>
<accession>A0A0P9PNR7</accession>
<dbReference type="Proteomes" id="UP000050346">
    <property type="component" value="Unassembled WGS sequence"/>
</dbReference>
<comment type="caution">
    <text evidence="2">The sequence shown here is derived from an EMBL/GenBank/DDBJ whole genome shotgun (WGS) entry which is preliminary data.</text>
</comment>
<dbReference type="Gene3D" id="3.60.21.10">
    <property type="match status" value="1"/>
</dbReference>
<dbReference type="RefSeq" id="WP_044324700.1">
    <property type="nucleotide sequence ID" value="NZ_JYHG01000083.1"/>
</dbReference>
<name>A0A0P9PNR7_PSEA0</name>
<dbReference type="EMBL" id="LJQG01000153">
    <property type="protein sequence ID" value="KPX19193.1"/>
    <property type="molecule type" value="Genomic_DNA"/>
</dbReference>
<dbReference type="InterPro" id="IPR029052">
    <property type="entry name" value="Metallo-depent_PP-like"/>
</dbReference>
<dbReference type="PANTHER" id="PTHR37844">
    <property type="entry name" value="SER/THR PROTEIN PHOSPHATASE SUPERFAMILY (AFU_ORTHOLOGUE AFUA_1G14840)"/>
    <property type="match status" value="1"/>
</dbReference>
<organism evidence="2 3">
    <name type="scientific">Pseudomonas amygdali pv. dendropanacis</name>
    <dbReference type="NCBI Taxonomy" id="235272"/>
    <lineage>
        <taxon>Bacteria</taxon>
        <taxon>Pseudomonadati</taxon>
        <taxon>Pseudomonadota</taxon>
        <taxon>Gammaproteobacteria</taxon>
        <taxon>Pseudomonadales</taxon>
        <taxon>Pseudomonadaceae</taxon>
        <taxon>Pseudomonas</taxon>
        <taxon>Pseudomonas amygdali</taxon>
    </lineage>
</organism>
<protein>
    <recommendedName>
        <fullName evidence="1">Calcineurin-like phosphoesterase domain-containing protein</fullName>
    </recommendedName>
</protein>
<proteinExistence type="predicted"/>
<dbReference type="PANTHER" id="PTHR37844:SF2">
    <property type="entry name" value="SER_THR PROTEIN PHOSPHATASE SUPERFAMILY (AFU_ORTHOLOGUE AFUA_1G14840)"/>
    <property type="match status" value="1"/>
</dbReference>
<dbReference type="GO" id="GO:0016787">
    <property type="term" value="F:hydrolase activity"/>
    <property type="evidence" value="ECO:0007669"/>
    <property type="project" value="InterPro"/>
</dbReference>
<gene>
    <name evidence="2" type="ORF">ALO71_01203</name>
</gene>
<dbReference type="AlphaFoldDB" id="A0A0P9PNR7"/>